<feature type="DNA-binding region" description="OmpR/PhoB-type" evidence="3">
    <location>
        <begin position="3"/>
        <end position="101"/>
    </location>
</feature>
<dbReference type="PANTHER" id="PTHR47691:SF3">
    <property type="entry name" value="HTH-TYPE TRANSCRIPTIONAL REGULATOR RV0890C-RELATED"/>
    <property type="match status" value="1"/>
</dbReference>
<proteinExistence type="predicted"/>
<dbReference type="SUPFAM" id="SSF46894">
    <property type="entry name" value="C-terminal effector domain of the bipartite response regulators"/>
    <property type="match status" value="1"/>
</dbReference>
<dbReference type="InterPro" id="IPR011990">
    <property type="entry name" value="TPR-like_helical_dom_sf"/>
</dbReference>
<dbReference type="GO" id="GO:0003677">
    <property type="term" value="F:DNA binding"/>
    <property type="evidence" value="ECO:0007669"/>
    <property type="project" value="UniProtKB-UniRule"/>
</dbReference>
<dbReference type="Proteomes" id="UP000278085">
    <property type="component" value="Unassembled WGS sequence"/>
</dbReference>
<reference evidence="5 6" key="1">
    <citation type="submission" date="2018-12" db="EMBL/GenBank/DDBJ databases">
        <authorList>
            <person name="Yang E."/>
        </authorList>
    </citation>
    <scope>NUCLEOTIDE SEQUENCE [LARGE SCALE GENOMIC DNA]</scope>
    <source>
        <strain evidence="5 6">SOD</strain>
    </source>
</reference>
<evidence type="ECO:0000259" key="4">
    <source>
        <dbReference type="PROSITE" id="PS51755"/>
    </source>
</evidence>
<evidence type="ECO:0000256" key="3">
    <source>
        <dbReference type="PROSITE-ProRule" id="PRU01091"/>
    </source>
</evidence>
<dbReference type="InterPro" id="IPR036388">
    <property type="entry name" value="WH-like_DNA-bd_sf"/>
</dbReference>
<feature type="repeat" description="TPR" evidence="2">
    <location>
        <begin position="759"/>
        <end position="792"/>
    </location>
</feature>
<dbReference type="PROSITE" id="PS50005">
    <property type="entry name" value="TPR"/>
    <property type="match status" value="1"/>
</dbReference>
<dbReference type="GO" id="GO:0006355">
    <property type="term" value="P:regulation of DNA-templated transcription"/>
    <property type="evidence" value="ECO:0007669"/>
    <property type="project" value="InterPro"/>
</dbReference>
<accession>A0A430HJY5</accession>
<evidence type="ECO:0000313" key="6">
    <source>
        <dbReference type="Proteomes" id="UP000278085"/>
    </source>
</evidence>
<dbReference type="Gene3D" id="1.25.40.10">
    <property type="entry name" value="Tetratricopeptide repeat domain"/>
    <property type="match status" value="1"/>
</dbReference>
<dbReference type="PROSITE" id="PS51755">
    <property type="entry name" value="OMPR_PHOB"/>
    <property type="match status" value="1"/>
</dbReference>
<dbReference type="GO" id="GO:0000160">
    <property type="term" value="P:phosphorelay signal transduction system"/>
    <property type="evidence" value="ECO:0007669"/>
    <property type="project" value="InterPro"/>
</dbReference>
<dbReference type="Gene3D" id="1.10.10.10">
    <property type="entry name" value="Winged helix-like DNA-binding domain superfamily/Winged helix DNA-binding domain"/>
    <property type="match status" value="1"/>
</dbReference>
<dbReference type="InterPro" id="IPR027417">
    <property type="entry name" value="P-loop_NTPase"/>
</dbReference>
<evidence type="ECO:0000256" key="2">
    <source>
        <dbReference type="PROSITE-ProRule" id="PRU00339"/>
    </source>
</evidence>
<evidence type="ECO:0000256" key="1">
    <source>
        <dbReference type="ARBA" id="ARBA00023125"/>
    </source>
</evidence>
<dbReference type="InterPro" id="IPR016032">
    <property type="entry name" value="Sig_transdc_resp-reg_C-effctor"/>
</dbReference>
<dbReference type="RefSeq" id="WP_126075048.1">
    <property type="nucleotide sequence ID" value="NZ_CP051166.1"/>
</dbReference>
<dbReference type="PANTHER" id="PTHR47691">
    <property type="entry name" value="REGULATOR-RELATED"/>
    <property type="match status" value="1"/>
</dbReference>
<gene>
    <name evidence="5" type="ORF">EJB06_16030</name>
</gene>
<dbReference type="SUPFAM" id="SSF52540">
    <property type="entry name" value="P-loop containing nucleoside triphosphate hydrolases"/>
    <property type="match status" value="1"/>
</dbReference>
<dbReference type="AlphaFoldDB" id="A0A430HJY5"/>
<dbReference type="EMBL" id="RXLQ01000008">
    <property type="protein sequence ID" value="RSZ57838.1"/>
    <property type="molecule type" value="Genomic_DNA"/>
</dbReference>
<dbReference type="OrthoDB" id="1971692at2"/>
<dbReference type="Pfam" id="PF20703">
    <property type="entry name" value="nSTAND1"/>
    <property type="match status" value="1"/>
</dbReference>
<name>A0A430HJY5_9BURK</name>
<organism evidence="5 6">
    <name type="scientific">Massilia atriviolacea</name>
    <dbReference type="NCBI Taxonomy" id="2495579"/>
    <lineage>
        <taxon>Bacteria</taxon>
        <taxon>Pseudomonadati</taxon>
        <taxon>Pseudomonadota</taxon>
        <taxon>Betaproteobacteria</taxon>
        <taxon>Burkholderiales</taxon>
        <taxon>Oxalobacteraceae</taxon>
        <taxon>Telluria group</taxon>
        <taxon>Massilia</taxon>
    </lineage>
</organism>
<dbReference type="SUPFAM" id="SSF48452">
    <property type="entry name" value="TPR-like"/>
    <property type="match status" value="1"/>
</dbReference>
<comment type="caution">
    <text evidence="5">The sequence shown here is derived from an EMBL/GenBank/DDBJ whole genome shotgun (WGS) entry which is preliminary data.</text>
</comment>
<dbReference type="InterPro" id="IPR049052">
    <property type="entry name" value="nSTAND1"/>
</dbReference>
<protein>
    <submittedName>
        <fullName evidence="5">Transcriptional regulator</fullName>
    </submittedName>
</protein>
<sequence>MIHKTFRLGPWQVDPNQNALTDGTERRLIEPRAMEVLRTLCADAGQVVSAETLLEVCWGPAAQGDNPVHKMIAQLRRALGDSSAAPRFIETIRKRGYRIVAEVRDSDDAQPGSWLAGSPFRGLESFRQEHAAIFYGRSRAAAALLATVRAQAAQGCAMVLVLGPSGSGKTSLIQAALLPQLLAPRADPLLACQDALYLDCADIDADGPFAALGSVLLDAEAGGQPLFEGDSAAALGQRLEQDPAAVLARLRALPQWRLALCIDRFEALFRLADQGDDGNARFIGVLDTLARSNSCVLVLGCRNDFYPHLSAYAGLMELKLRGGHFDLGPPNREEIGQIIRQPARAAGLHFGVDPAGGARLDEVLADAALSSPDALPLLQYCLNELYRLRAGDGELRWEAYQQMGGLEGAIGARAEHVVAGLTETQAAALPRVLSQLVSVARDDLAVTSRRAARANLHKEAERQLVQALIDARLLVSDLHGDASTFALAHEALLGRWPRALRWIETHRQALQLRANIGAQAARWQAGGGARDLLLPRGSQVRQAAELLGLEDLSLSEQERSFIRASQQRATRAERLRIVISVALVGLALLASGLGLAARALQQQADRHRTEAEGLMGYMLGDFVDKLRPIGKLDMLDDISSRALAYLSGKGNAGDSDAALTQRAKALQVIAEVKIARADPAAATSALLASQQMLAPRLADGKADQAMLKILGANAFWLGQIGLDQKDSARAERHFLDYQRLSDQLAALDPNDSDAWIEQSYASNSLGSLYLRRGDLQRAVQAFTLSVNLKTRALAQAPGKRSLGADLANSLSWLASAQAKLGKLELAMSLYQREWQLIRALHEAEPANALWRQRLAFALWHQADLRLARGNNTQAKADYLNADTLLQEAVVQDPSNRSWQSALYTVQLRLLALRDPRDKPAATLAELDLLHQRLSSLVALEPKKLNLRRLLGVTEQNQARILASQGRHAAAAALLAQAVAALEAMHAGAPADQPIRESLAALLLDQASHHIDRNEGEAGRQACLRVRAVLAPMAAQTTDYTLLAPWVRAHHCTGEAAIVSTFQNRLKEIGYLESAYVQHVSALPNKEITNHAQ</sequence>
<dbReference type="InterPro" id="IPR001867">
    <property type="entry name" value="OmpR/PhoB-type_DNA-bd"/>
</dbReference>
<feature type="domain" description="OmpR/PhoB-type" evidence="4">
    <location>
        <begin position="3"/>
        <end position="101"/>
    </location>
</feature>
<dbReference type="Pfam" id="PF00486">
    <property type="entry name" value="Trans_reg_C"/>
    <property type="match status" value="1"/>
</dbReference>
<keyword evidence="2" id="KW-0802">TPR repeat</keyword>
<evidence type="ECO:0000313" key="5">
    <source>
        <dbReference type="EMBL" id="RSZ57838.1"/>
    </source>
</evidence>
<dbReference type="CDD" id="cd00383">
    <property type="entry name" value="trans_reg_C"/>
    <property type="match status" value="1"/>
</dbReference>
<dbReference type="InterPro" id="IPR019734">
    <property type="entry name" value="TPR_rpt"/>
</dbReference>
<keyword evidence="1 3" id="KW-0238">DNA-binding</keyword>
<keyword evidence="6" id="KW-1185">Reference proteome</keyword>
<dbReference type="SMART" id="SM00862">
    <property type="entry name" value="Trans_reg_C"/>
    <property type="match status" value="1"/>
</dbReference>